<protein>
    <submittedName>
        <fullName evidence="3">Phenol hydroxylase, P1 oxygenase component DmpL</fullName>
        <ecNumber evidence="3">1.14.13.7</ecNumber>
    </submittedName>
</protein>
<accession>A0A3B0R2C3</accession>
<dbReference type="InterPro" id="IPR012348">
    <property type="entry name" value="RNR-like"/>
</dbReference>
<dbReference type="InterPro" id="IPR003430">
    <property type="entry name" value="Phenol_Hydrox"/>
</dbReference>
<evidence type="ECO:0000256" key="1">
    <source>
        <dbReference type="ARBA" id="ARBA00023002"/>
    </source>
</evidence>
<dbReference type="Pfam" id="PF02332">
    <property type="entry name" value="Phenol_Hydrox"/>
    <property type="match status" value="1"/>
</dbReference>
<dbReference type="PIRSF" id="PIRSF000040">
    <property type="entry name" value="MMOH_comp"/>
    <property type="match status" value="1"/>
</dbReference>
<dbReference type="SUPFAM" id="SSF47240">
    <property type="entry name" value="Ferritin-like"/>
    <property type="match status" value="1"/>
</dbReference>
<gene>
    <name evidence="3" type="ORF">MNBD_ALPHA02-786</name>
</gene>
<evidence type="ECO:0000313" key="3">
    <source>
        <dbReference type="EMBL" id="VAV86632.1"/>
    </source>
</evidence>
<name>A0A3B0R2C3_9ZZZZ</name>
<reference evidence="3" key="1">
    <citation type="submission" date="2018-06" db="EMBL/GenBank/DDBJ databases">
        <authorList>
            <person name="Zhirakovskaya E."/>
        </authorList>
    </citation>
    <scope>NUCLEOTIDE SEQUENCE</scope>
</reference>
<dbReference type="Gene3D" id="1.10.620.20">
    <property type="entry name" value="Ribonucleotide Reductase, subunit A"/>
    <property type="match status" value="1"/>
</dbReference>
<organism evidence="3">
    <name type="scientific">hydrothermal vent metagenome</name>
    <dbReference type="NCBI Taxonomy" id="652676"/>
    <lineage>
        <taxon>unclassified sequences</taxon>
        <taxon>metagenomes</taxon>
        <taxon>ecological metagenomes</taxon>
    </lineage>
</organism>
<sequence>MSFDIKTNVIEPRRHTYAHIAKRLGGDKPATRYQEGTWDLQPTVNFHYRPTWNPEREIYDKSLTAIKMEDWYSFNDPRQLYYGTYTMARHKMMEAEESHFKFIDKSNMMTLMDTEWQQMVRDFLLPLRHFEWGANMNNCDCSDKAYGTAISQVALFAAMDRLGIAQIISRVGLLLDDSTGKSLDQAKADWLDSDRWQGVRKMLEDSFVVEDWFEILVAQNLCMDGVVFPLFYQYFDEAGQAHGGSAMSMLNGFMQDWGKDEKRWLDHLLKVTAAESTENAALLSGWAAKWIDLAIEAFTPIARHVLGDKADEAMTSIRAEITQRAKKSGLDI</sequence>
<keyword evidence="1 3" id="KW-0560">Oxidoreductase</keyword>
<dbReference type="EMBL" id="UOED01000012">
    <property type="protein sequence ID" value="VAV86632.1"/>
    <property type="molecule type" value="Genomic_DNA"/>
</dbReference>
<dbReference type="EC" id="1.14.13.7" evidence="3"/>
<dbReference type="InterPro" id="IPR012078">
    <property type="entry name" value="MP_mOase_hydro"/>
</dbReference>
<proteinExistence type="predicted"/>
<keyword evidence="2" id="KW-0503">Monooxygenase</keyword>
<dbReference type="InterPro" id="IPR009078">
    <property type="entry name" value="Ferritin-like_SF"/>
</dbReference>
<dbReference type="CDD" id="cd01058">
    <property type="entry name" value="AAMH_B"/>
    <property type="match status" value="1"/>
</dbReference>
<dbReference type="GO" id="GO:0018662">
    <property type="term" value="F:phenol 2-monooxygenase activity"/>
    <property type="evidence" value="ECO:0007669"/>
    <property type="project" value="UniProtKB-EC"/>
</dbReference>
<evidence type="ECO:0000256" key="2">
    <source>
        <dbReference type="ARBA" id="ARBA00023033"/>
    </source>
</evidence>
<dbReference type="AlphaFoldDB" id="A0A3B0R2C3"/>